<dbReference type="HOGENOM" id="CLU_1607084_0_0_2"/>
<dbReference type="EMBL" id="CP009552">
    <property type="protein sequence ID" value="AIY90475.1"/>
    <property type="molecule type" value="Genomic_DNA"/>
</dbReference>
<dbReference type="AlphaFoldDB" id="A0A0A7GEG0"/>
<dbReference type="KEGG" id="gac:GACE_2291"/>
<protein>
    <recommendedName>
        <fullName evidence="3">Lipoprotein</fullName>
    </recommendedName>
</protein>
<dbReference type="RefSeq" id="WP_048092299.1">
    <property type="nucleotide sequence ID" value="NZ_CP009552.1"/>
</dbReference>
<evidence type="ECO:0000313" key="2">
    <source>
        <dbReference type="Proteomes" id="UP000030624"/>
    </source>
</evidence>
<sequence>MKRSLMLIAILTLSIVFSACTQSGFKSEATAILSQFNSAFEEYVEAKQKLNEKKYTEASNKALEAKVKFQTVLNSLEKLRNSAKSDKEKELVNTWIEATQYFIDASDSFSKYVTLRMWFDPMTPIPDPSYYEAKKKVEDAFKDWTDKESKAISKMDKVTELLKQI</sequence>
<organism evidence="1 2">
    <name type="scientific">Geoglobus acetivorans</name>
    <dbReference type="NCBI Taxonomy" id="565033"/>
    <lineage>
        <taxon>Archaea</taxon>
        <taxon>Methanobacteriati</taxon>
        <taxon>Methanobacteriota</taxon>
        <taxon>Archaeoglobi</taxon>
        <taxon>Archaeoglobales</taxon>
        <taxon>Archaeoglobaceae</taxon>
        <taxon>Geoglobus</taxon>
    </lineage>
</organism>
<reference evidence="1 2" key="1">
    <citation type="journal article" date="2015" name="Appl. Environ. Microbiol.">
        <title>The Geoglobus acetivorans genome: Fe(III) reduction, acetate utilization, autotrophic growth, and degradation of aromatic compounds in a hyperthermophilic archaeon.</title>
        <authorList>
            <person name="Mardanov A.V."/>
            <person name="Slododkina G.B."/>
            <person name="Slobodkin A.I."/>
            <person name="Beletsky A.V."/>
            <person name="Gavrilov S.N."/>
            <person name="Kublanov I.V."/>
            <person name="Bonch-Osmolovskaya E.A."/>
            <person name="Skryabin K.G."/>
            <person name="Ravin N.V."/>
        </authorList>
    </citation>
    <scope>NUCLEOTIDE SEQUENCE [LARGE SCALE GENOMIC DNA]</scope>
    <source>
        <strain evidence="1 2">SBH6</strain>
    </source>
</reference>
<dbReference type="Proteomes" id="UP000030624">
    <property type="component" value="Chromosome"/>
</dbReference>
<proteinExistence type="predicted"/>
<evidence type="ECO:0008006" key="3">
    <source>
        <dbReference type="Google" id="ProtNLM"/>
    </source>
</evidence>
<dbReference type="GeneID" id="24798021"/>
<evidence type="ECO:0000313" key="1">
    <source>
        <dbReference type="EMBL" id="AIY90475.1"/>
    </source>
</evidence>
<gene>
    <name evidence="1" type="ORF">GACE_2291</name>
</gene>
<accession>A0A0A7GEG0</accession>
<name>A0A0A7GEG0_GEOAI</name>
<dbReference type="STRING" id="565033.GACE_2291"/>
<dbReference type="PROSITE" id="PS51257">
    <property type="entry name" value="PROKAR_LIPOPROTEIN"/>
    <property type="match status" value="1"/>
</dbReference>